<feature type="transmembrane region" description="Helical" evidence="1">
    <location>
        <begin position="171"/>
        <end position="196"/>
    </location>
</feature>
<sequence>MSDRPDPTPAPGPQGHRPAELPLPLRLGLLALALGALLHPALWNGFPVVFFDTGGYLMRALELELEPGRSLFYGLFLQAASLRWLSLWGPVLVHGLLVLWLLRLTLRTLHLPFGAATLAGTAALLAGLTALPWFTAQLMPDVLVPVAVLCLWLLGFRWNRLGPWERAGIAGIGLLALLSHMSTMALGLGLAVGMALLAPLARGGDPLDRPRPGPPALLVAASLLLMPLLHLGLVGQATYTPGGPVFVFGRLVQDGIVQRLLDDRCPQDPDAYALCPWQADLPTTANDFIWHRDSPFRRIGWWGGADAELARMVRDAVAAYPGEVALTALRATAAQLGKVATGDGLDEWQDFTRWTFRRHLPEHLPGFAAARQQRQEPIGELFVGLNLVHRPVAWLSLAGTAGVLAWALATRRRHLAGFAALVLLALLGNAFISGALSNPHDRYQSRMVWLSVLAVLAGVLEWWHARDGIRSAPASP</sequence>
<feature type="transmembrane region" description="Helical" evidence="1">
    <location>
        <begin position="448"/>
        <end position="465"/>
    </location>
</feature>
<accession>A0ABW2KZG0</accession>
<feature type="transmembrane region" description="Helical" evidence="1">
    <location>
        <begin position="216"/>
        <end position="234"/>
    </location>
</feature>
<feature type="transmembrane region" description="Helical" evidence="1">
    <location>
        <begin position="415"/>
        <end position="436"/>
    </location>
</feature>
<keyword evidence="1" id="KW-1133">Transmembrane helix</keyword>
<dbReference type="RefSeq" id="WP_377359887.1">
    <property type="nucleotide sequence ID" value="NZ_JBHTCM010000015.1"/>
</dbReference>
<name>A0ABW2KZG0_9PROT</name>
<keyword evidence="1" id="KW-0812">Transmembrane</keyword>
<keyword evidence="3" id="KW-1185">Reference proteome</keyword>
<feature type="transmembrane region" description="Helical" evidence="1">
    <location>
        <begin position="142"/>
        <end position="159"/>
    </location>
</feature>
<organism evidence="2 3">
    <name type="scientific">Rhodocista pekingensis</name>
    <dbReference type="NCBI Taxonomy" id="201185"/>
    <lineage>
        <taxon>Bacteria</taxon>
        <taxon>Pseudomonadati</taxon>
        <taxon>Pseudomonadota</taxon>
        <taxon>Alphaproteobacteria</taxon>
        <taxon>Rhodospirillales</taxon>
        <taxon>Azospirillaceae</taxon>
        <taxon>Rhodocista</taxon>
    </lineage>
</organism>
<evidence type="ECO:0000256" key="1">
    <source>
        <dbReference type="SAM" id="Phobius"/>
    </source>
</evidence>
<dbReference type="Proteomes" id="UP001596456">
    <property type="component" value="Unassembled WGS sequence"/>
</dbReference>
<feature type="transmembrane region" description="Helical" evidence="1">
    <location>
        <begin position="392"/>
        <end position="409"/>
    </location>
</feature>
<feature type="transmembrane region" description="Helical" evidence="1">
    <location>
        <begin position="113"/>
        <end position="136"/>
    </location>
</feature>
<keyword evidence="1" id="KW-0472">Membrane</keyword>
<evidence type="ECO:0000313" key="3">
    <source>
        <dbReference type="Proteomes" id="UP001596456"/>
    </source>
</evidence>
<comment type="caution">
    <text evidence="2">The sequence shown here is derived from an EMBL/GenBank/DDBJ whole genome shotgun (WGS) entry which is preliminary data.</text>
</comment>
<dbReference type="EMBL" id="JBHTCM010000015">
    <property type="protein sequence ID" value="MFC7334326.1"/>
    <property type="molecule type" value="Genomic_DNA"/>
</dbReference>
<gene>
    <name evidence="2" type="ORF">ACFQPS_14250</name>
</gene>
<reference evidence="3" key="1">
    <citation type="journal article" date="2019" name="Int. J. Syst. Evol. Microbiol.">
        <title>The Global Catalogue of Microorganisms (GCM) 10K type strain sequencing project: providing services to taxonomists for standard genome sequencing and annotation.</title>
        <authorList>
            <consortium name="The Broad Institute Genomics Platform"/>
            <consortium name="The Broad Institute Genome Sequencing Center for Infectious Disease"/>
            <person name="Wu L."/>
            <person name="Ma J."/>
        </authorList>
    </citation>
    <scope>NUCLEOTIDE SEQUENCE [LARGE SCALE GENOMIC DNA]</scope>
    <source>
        <strain evidence="3">CGMCC 1.16275</strain>
    </source>
</reference>
<feature type="transmembrane region" description="Helical" evidence="1">
    <location>
        <begin position="27"/>
        <end position="51"/>
    </location>
</feature>
<feature type="transmembrane region" description="Helical" evidence="1">
    <location>
        <begin position="71"/>
        <end position="101"/>
    </location>
</feature>
<evidence type="ECO:0008006" key="4">
    <source>
        <dbReference type="Google" id="ProtNLM"/>
    </source>
</evidence>
<proteinExistence type="predicted"/>
<evidence type="ECO:0000313" key="2">
    <source>
        <dbReference type="EMBL" id="MFC7334326.1"/>
    </source>
</evidence>
<protein>
    <recommendedName>
        <fullName evidence="4">Glycosyltransferase RgtA/B/C/D-like domain-containing protein</fullName>
    </recommendedName>
</protein>